<gene>
    <name evidence="1" type="ORF">A2989_04135</name>
</gene>
<dbReference type="Proteomes" id="UP000177080">
    <property type="component" value="Unassembled WGS sequence"/>
</dbReference>
<comment type="caution">
    <text evidence="1">The sequence shown here is derived from an EMBL/GenBank/DDBJ whole genome shotgun (WGS) entry which is preliminary data.</text>
</comment>
<protein>
    <submittedName>
        <fullName evidence="1">Uncharacterized protein</fullName>
    </submittedName>
</protein>
<accession>A0A1F4ZBY1</accession>
<reference evidence="1 2" key="1">
    <citation type="journal article" date="2016" name="Nat. Commun.">
        <title>Thousands of microbial genomes shed light on interconnected biogeochemical processes in an aquifer system.</title>
        <authorList>
            <person name="Anantharaman K."/>
            <person name="Brown C.T."/>
            <person name="Hug L.A."/>
            <person name="Sharon I."/>
            <person name="Castelle C.J."/>
            <person name="Probst A.J."/>
            <person name="Thomas B.C."/>
            <person name="Singh A."/>
            <person name="Wilkins M.J."/>
            <person name="Karaoz U."/>
            <person name="Brodie E.L."/>
            <person name="Williams K.H."/>
            <person name="Hubbard S.S."/>
            <person name="Banfield J.F."/>
        </authorList>
    </citation>
    <scope>NUCLEOTIDE SEQUENCE [LARGE SCALE GENOMIC DNA]</scope>
</reference>
<evidence type="ECO:0000313" key="2">
    <source>
        <dbReference type="Proteomes" id="UP000177080"/>
    </source>
</evidence>
<dbReference type="AlphaFoldDB" id="A0A1F4ZBY1"/>
<evidence type="ECO:0000313" key="1">
    <source>
        <dbReference type="EMBL" id="OGD03830.1"/>
    </source>
</evidence>
<dbReference type="EMBL" id="MEXN01000005">
    <property type="protein sequence ID" value="OGD03830.1"/>
    <property type="molecule type" value="Genomic_DNA"/>
</dbReference>
<proteinExistence type="predicted"/>
<sequence>MVLLDWQELVRLDGGTGGQVSPPPPQSTVPQLQAMLLSLEHHPQASPEQVFPQLPLSEQVPQLAGGVGVGGIHWQLLLEQTPSVQPEQLTVGVQEPALHHPVCLVSV</sequence>
<organism evidence="1 2">
    <name type="scientific">Candidatus Amesbacteria bacterium RIFCSPLOWO2_01_FULL_48_25</name>
    <dbReference type="NCBI Taxonomy" id="1797259"/>
    <lineage>
        <taxon>Bacteria</taxon>
        <taxon>Candidatus Amesiibacteriota</taxon>
    </lineage>
</organism>
<name>A0A1F4ZBY1_9BACT</name>